<evidence type="ECO:0000313" key="3">
    <source>
        <dbReference type="Proteomes" id="UP000077245"/>
    </source>
</evidence>
<dbReference type="Pfam" id="PF00535">
    <property type="entry name" value="Glycos_transf_2"/>
    <property type="match status" value="1"/>
</dbReference>
<gene>
    <name evidence="2" type="ORF">MBCUR_07580</name>
</gene>
<organism evidence="2 3">
    <name type="scientific">Methanobrevibacter curvatus</name>
    <dbReference type="NCBI Taxonomy" id="49547"/>
    <lineage>
        <taxon>Archaea</taxon>
        <taxon>Methanobacteriati</taxon>
        <taxon>Methanobacteriota</taxon>
        <taxon>Methanomada group</taxon>
        <taxon>Methanobacteria</taxon>
        <taxon>Methanobacteriales</taxon>
        <taxon>Methanobacteriaceae</taxon>
        <taxon>Methanobrevibacter</taxon>
    </lineage>
</organism>
<dbReference type="RefSeq" id="WP_067090417.1">
    <property type="nucleotide sequence ID" value="NZ_LWMV01000155.1"/>
</dbReference>
<keyword evidence="2" id="KW-0328">Glycosyltransferase</keyword>
<dbReference type="Proteomes" id="UP000077245">
    <property type="component" value="Unassembled WGS sequence"/>
</dbReference>
<keyword evidence="3" id="KW-1185">Reference proteome</keyword>
<dbReference type="PATRIC" id="fig|49547.3.peg.822"/>
<dbReference type="InterPro" id="IPR001173">
    <property type="entry name" value="Glyco_trans_2-like"/>
</dbReference>
<dbReference type="GO" id="GO:0047267">
    <property type="term" value="F:undecaprenyl-phosphate mannosyltransferase activity"/>
    <property type="evidence" value="ECO:0007669"/>
    <property type="project" value="UniProtKB-EC"/>
</dbReference>
<evidence type="ECO:0000259" key="1">
    <source>
        <dbReference type="Pfam" id="PF00535"/>
    </source>
</evidence>
<proteinExistence type="predicted"/>
<dbReference type="SUPFAM" id="SSF53448">
    <property type="entry name" value="Nucleotide-diphospho-sugar transferases"/>
    <property type="match status" value="1"/>
</dbReference>
<name>A0A166CCJ1_9EURY</name>
<dbReference type="InterPro" id="IPR029044">
    <property type="entry name" value="Nucleotide-diphossugar_trans"/>
</dbReference>
<dbReference type="OrthoDB" id="11098at2157"/>
<dbReference type="EC" id="2.4.1.54" evidence="2"/>
<comment type="caution">
    <text evidence="2">The sequence shown here is derived from an EMBL/GenBank/DDBJ whole genome shotgun (WGS) entry which is preliminary data.</text>
</comment>
<dbReference type="PANTHER" id="PTHR48090:SF7">
    <property type="entry name" value="RFBJ PROTEIN"/>
    <property type="match status" value="1"/>
</dbReference>
<keyword evidence="2" id="KW-0808">Transferase</keyword>
<feature type="domain" description="Glycosyltransferase 2-like" evidence="1">
    <location>
        <begin position="14"/>
        <end position="164"/>
    </location>
</feature>
<dbReference type="Gene3D" id="3.90.550.10">
    <property type="entry name" value="Spore Coat Polysaccharide Biosynthesis Protein SpsA, Chain A"/>
    <property type="match status" value="1"/>
</dbReference>
<accession>A0A166CCJ1</accession>
<evidence type="ECO:0000313" key="2">
    <source>
        <dbReference type="EMBL" id="KZX13147.1"/>
    </source>
</evidence>
<protein>
    <submittedName>
        <fullName evidence="2">Undecaprenyl-phosphate mannosyltransferase</fullName>
        <ecNumber evidence="2">2.4.1.54</ecNumber>
    </submittedName>
</protein>
<dbReference type="STRING" id="49547.MBCUR_07580"/>
<reference evidence="2 3" key="1">
    <citation type="submission" date="2016-04" db="EMBL/GenBank/DDBJ databases">
        <title>Genome sequence of Methanobrevibacter curvatus DSM 11111.</title>
        <authorList>
            <person name="Poehlein A."/>
            <person name="Seedorf H."/>
            <person name="Daniel R."/>
        </authorList>
    </citation>
    <scope>NUCLEOTIDE SEQUENCE [LARGE SCALE GENOMIC DNA]</scope>
    <source>
        <strain evidence="2 3">DSM 11111</strain>
    </source>
</reference>
<dbReference type="AlphaFoldDB" id="A0A166CCJ1"/>
<dbReference type="EMBL" id="LWMV01000155">
    <property type="protein sequence ID" value="KZX13147.1"/>
    <property type="molecule type" value="Genomic_DNA"/>
</dbReference>
<dbReference type="InterPro" id="IPR050256">
    <property type="entry name" value="Glycosyltransferase_2"/>
</dbReference>
<sequence>MCHKVNQIMDGLFLVIPAFNESSRLGNLLEKLANKYNIVVVDDGSNDNTYEIAKSIKKKYPNNIFVCKHFLNRGVGAATKTGMADAIAHGAKYIITIDGDGQHDIKDIDNIVRPLTCGVADVVLGYRDFHIMPFSKKFANKMMNIVTRIFYNVNVRDSQSGFRGYKSDIIPLLKIHSDRYGAISEFTREIKTNNLKFEEVEIQTIYTDETQAKGTNFKVGLKIFFKMISDFLRGKY</sequence>
<dbReference type="CDD" id="cd04179">
    <property type="entry name" value="DPM_DPG-synthase_like"/>
    <property type="match status" value="1"/>
</dbReference>
<dbReference type="PANTHER" id="PTHR48090">
    <property type="entry name" value="UNDECAPRENYL-PHOSPHATE 4-DEOXY-4-FORMAMIDO-L-ARABINOSE TRANSFERASE-RELATED"/>
    <property type="match status" value="1"/>
</dbReference>